<keyword evidence="3" id="KW-0804">Transcription</keyword>
<keyword evidence="7" id="KW-1185">Reference proteome</keyword>
<name>A0ABW2KYI5_9PROT</name>
<dbReference type="Pfam" id="PF02909">
    <property type="entry name" value="TetR_C_1"/>
    <property type="match status" value="1"/>
</dbReference>
<dbReference type="Gene3D" id="1.10.10.60">
    <property type="entry name" value="Homeodomain-like"/>
    <property type="match status" value="1"/>
</dbReference>
<dbReference type="InterPro" id="IPR009057">
    <property type="entry name" value="Homeodomain-like_sf"/>
</dbReference>
<dbReference type="Gene3D" id="1.10.357.10">
    <property type="entry name" value="Tetracycline Repressor, domain 2"/>
    <property type="match status" value="1"/>
</dbReference>
<dbReference type="InterPro" id="IPR001647">
    <property type="entry name" value="HTH_TetR"/>
</dbReference>
<sequence>MSEKRGAEARALSREAIVAAAITLMERTGEAGFSLRKLGLHIGCDAMAVLYHFKSKEGLLRAMADALTARLRPADRTAPWQDRLRWLALEYRRVALEHPQTFALMGRFWTTGPSDVAHVEMVYGALEEAGFRGRRLVEAGHGWYAAVIGLAIAEAGGFLRTPRPEDIAEMERHLDDRFGLTRQLLPEFRGLRADSSYRMTVDALLTGLRQAAESQREAGE</sequence>
<dbReference type="InterPro" id="IPR050109">
    <property type="entry name" value="HTH-type_TetR-like_transc_reg"/>
</dbReference>
<keyword evidence="1" id="KW-0805">Transcription regulation</keyword>
<reference evidence="7" key="1">
    <citation type="journal article" date="2019" name="Int. J. Syst. Evol. Microbiol.">
        <title>The Global Catalogue of Microorganisms (GCM) 10K type strain sequencing project: providing services to taxonomists for standard genome sequencing and annotation.</title>
        <authorList>
            <consortium name="The Broad Institute Genomics Platform"/>
            <consortium name="The Broad Institute Genome Sequencing Center for Infectious Disease"/>
            <person name="Wu L."/>
            <person name="Ma J."/>
        </authorList>
    </citation>
    <scope>NUCLEOTIDE SEQUENCE [LARGE SCALE GENOMIC DNA]</scope>
    <source>
        <strain evidence="7">CGMCC 1.16275</strain>
    </source>
</reference>
<comment type="caution">
    <text evidence="6">The sequence shown here is derived from an EMBL/GenBank/DDBJ whole genome shotgun (WGS) entry which is preliminary data.</text>
</comment>
<dbReference type="PANTHER" id="PTHR30055">
    <property type="entry name" value="HTH-TYPE TRANSCRIPTIONAL REGULATOR RUTR"/>
    <property type="match status" value="1"/>
</dbReference>
<dbReference type="Proteomes" id="UP001596456">
    <property type="component" value="Unassembled WGS sequence"/>
</dbReference>
<dbReference type="Pfam" id="PF00440">
    <property type="entry name" value="TetR_N"/>
    <property type="match status" value="1"/>
</dbReference>
<dbReference type="SUPFAM" id="SSF46689">
    <property type="entry name" value="Homeodomain-like"/>
    <property type="match status" value="1"/>
</dbReference>
<evidence type="ECO:0000256" key="4">
    <source>
        <dbReference type="PROSITE-ProRule" id="PRU00335"/>
    </source>
</evidence>
<dbReference type="RefSeq" id="WP_377359534.1">
    <property type="nucleotide sequence ID" value="NZ_JBHTCM010000010.1"/>
</dbReference>
<protein>
    <submittedName>
        <fullName evidence="6">TetR/AcrR family transcriptional regulator</fullName>
    </submittedName>
</protein>
<feature type="DNA-binding region" description="H-T-H motif" evidence="4">
    <location>
        <begin position="34"/>
        <end position="53"/>
    </location>
</feature>
<dbReference type="InterPro" id="IPR004111">
    <property type="entry name" value="Repressor_TetR_C"/>
</dbReference>
<evidence type="ECO:0000256" key="1">
    <source>
        <dbReference type="ARBA" id="ARBA00023015"/>
    </source>
</evidence>
<gene>
    <name evidence="6" type="ORF">ACFQPS_12835</name>
</gene>
<evidence type="ECO:0000313" key="7">
    <source>
        <dbReference type="Proteomes" id="UP001596456"/>
    </source>
</evidence>
<evidence type="ECO:0000256" key="2">
    <source>
        <dbReference type="ARBA" id="ARBA00023125"/>
    </source>
</evidence>
<dbReference type="PROSITE" id="PS50977">
    <property type="entry name" value="HTH_TETR_2"/>
    <property type="match status" value="1"/>
</dbReference>
<dbReference type="EMBL" id="JBHTCM010000010">
    <property type="protein sequence ID" value="MFC7334050.1"/>
    <property type="molecule type" value="Genomic_DNA"/>
</dbReference>
<proteinExistence type="predicted"/>
<dbReference type="InterPro" id="IPR036271">
    <property type="entry name" value="Tet_transcr_reg_TetR-rel_C_sf"/>
</dbReference>
<evidence type="ECO:0000259" key="5">
    <source>
        <dbReference type="PROSITE" id="PS50977"/>
    </source>
</evidence>
<accession>A0ABW2KYI5</accession>
<feature type="domain" description="HTH tetR-type" evidence="5">
    <location>
        <begin position="11"/>
        <end position="71"/>
    </location>
</feature>
<keyword evidence="2 4" id="KW-0238">DNA-binding</keyword>
<organism evidence="6 7">
    <name type="scientific">Rhodocista pekingensis</name>
    <dbReference type="NCBI Taxonomy" id="201185"/>
    <lineage>
        <taxon>Bacteria</taxon>
        <taxon>Pseudomonadati</taxon>
        <taxon>Pseudomonadota</taxon>
        <taxon>Alphaproteobacteria</taxon>
        <taxon>Rhodospirillales</taxon>
        <taxon>Azospirillaceae</taxon>
        <taxon>Rhodocista</taxon>
    </lineage>
</organism>
<evidence type="ECO:0000256" key="3">
    <source>
        <dbReference type="ARBA" id="ARBA00023163"/>
    </source>
</evidence>
<evidence type="ECO:0000313" key="6">
    <source>
        <dbReference type="EMBL" id="MFC7334050.1"/>
    </source>
</evidence>
<dbReference type="PANTHER" id="PTHR30055:SF151">
    <property type="entry name" value="TRANSCRIPTIONAL REGULATORY PROTEIN"/>
    <property type="match status" value="1"/>
</dbReference>
<dbReference type="SUPFAM" id="SSF48498">
    <property type="entry name" value="Tetracyclin repressor-like, C-terminal domain"/>
    <property type="match status" value="1"/>
</dbReference>